<name>A0AAD8E0M0_MYTSE</name>
<evidence type="ECO:0000256" key="6">
    <source>
        <dbReference type="ARBA" id="ARBA00023040"/>
    </source>
</evidence>
<dbReference type="CDD" id="cd15260">
    <property type="entry name" value="7tmB1_NPR_B4_insect-like"/>
    <property type="match status" value="1"/>
</dbReference>
<keyword evidence="7 11" id="KW-0472">Membrane</keyword>
<comment type="similarity">
    <text evidence="2">Belongs to the G-protein coupled receptor 2 family.</text>
</comment>
<evidence type="ECO:0000256" key="10">
    <source>
        <dbReference type="ARBA" id="ARBA00023224"/>
    </source>
</evidence>
<dbReference type="AlphaFoldDB" id="A0AAD8E0M0"/>
<dbReference type="EMBL" id="JARGEI010000001">
    <property type="protein sequence ID" value="KAJ8737246.1"/>
    <property type="molecule type" value="Genomic_DNA"/>
</dbReference>
<dbReference type="InterPro" id="IPR017981">
    <property type="entry name" value="GPCR_2-like_7TM"/>
</dbReference>
<keyword evidence="8" id="KW-0675">Receptor</keyword>
<dbReference type="InterPro" id="IPR036445">
    <property type="entry name" value="GPCR_2_extracell_dom_sf"/>
</dbReference>
<evidence type="ECO:0000256" key="2">
    <source>
        <dbReference type="ARBA" id="ARBA00005314"/>
    </source>
</evidence>
<dbReference type="GO" id="GO:0007166">
    <property type="term" value="P:cell surface receptor signaling pathway"/>
    <property type="evidence" value="ECO:0007669"/>
    <property type="project" value="InterPro"/>
</dbReference>
<evidence type="ECO:0000256" key="7">
    <source>
        <dbReference type="ARBA" id="ARBA00023136"/>
    </source>
</evidence>
<feature type="transmembrane region" description="Helical" evidence="11">
    <location>
        <begin position="124"/>
        <end position="147"/>
    </location>
</feature>
<evidence type="ECO:0000259" key="12">
    <source>
        <dbReference type="PROSITE" id="PS50227"/>
    </source>
</evidence>
<evidence type="ECO:0008006" key="16">
    <source>
        <dbReference type="Google" id="ProtNLM"/>
    </source>
</evidence>
<dbReference type="GO" id="GO:0007188">
    <property type="term" value="P:adenylate cyclase-modulating G protein-coupled receptor signaling pathway"/>
    <property type="evidence" value="ECO:0007669"/>
    <property type="project" value="TreeGrafter"/>
</dbReference>
<dbReference type="SMART" id="SM00008">
    <property type="entry name" value="HormR"/>
    <property type="match status" value="1"/>
</dbReference>
<keyword evidence="4 11" id="KW-0812">Transmembrane</keyword>
<organism evidence="14 15">
    <name type="scientific">Mythimna separata</name>
    <name type="common">Oriental armyworm</name>
    <name type="synonym">Pseudaletia separata</name>
    <dbReference type="NCBI Taxonomy" id="271217"/>
    <lineage>
        <taxon>Eukaryota</taxon>
        <taxon>Metazoa</taxon>
        <taxon>Ecdysozoa</taxon>
        <taxon>Arthropoda</taxon>
        <taxon>Hexapoda</taxon>
        <taxon>Insecta</taxon>
        <taxon>Pterygota</taxon>
        <taxon>Neoptera</taxon>
        <taxon>Endopterygota</taxon>
        <taxon>Lepidoptera</taxon>
        <taxon>Glossata</taxon>
        <taxon>Ditrysia</taxon>
        <taxon>Noctuoidea</taxon>
        <taxon>Noctuidae</taxon>
        <taxon>Noctuinae</taxon>
        <taxon>Hadenini</taxon>
        <taxon>Mythimna</taxon>
    </lineage>
</organism>
<evidence type="ECO:0000256" key="9">
    <source>
        <dbReference type="ARBA" id="ARBA00023180"/>
    </source>
</evidence>
<comment type="subcellular location">
    <subcellularLocation>
        <location evidence="1">Cell membrane</location>
        <topology evidence="1">Multi-pass membrane protein</topology>
    </subcellularLocation>
</comment>
<dbReference type="Pfam" id="PF02793">
    <property type="entry name" value="HRM"/>
    <property type="match status" value="1"/>
</dbReference>
<dbReference type="SUPFAM" id="SSF81321">
    <property type="entry name" value="Family A G protein-coupled receptor-like"/>
    <property type="match status" value="1"/>
</dbReference>
<dbReference type="Proteomes" id="UP001231518">
    <property type="component" value="Chromosome 1"/>
</dbReference>
<dbReference type="PANTHER" id="PTHR45620:SF43">
    <property type="entry name" value="HECTOR, ISOFORM A"/>
    <property type="match status" value="1"/>
</dbReference>
<dbReference type="GO" id="GO:0008528">
    <property type="term" value="F:G protein-coupled peptide receptor activity"/>
    <property type="evidence" value="ECO:0007669"/>
    <property type="project" value="TreeGrafter"/>
</dbReference>
<evidence type="ECO:0000256" key="1">
    <source>
        <dbReference type="ARBA" id="ARBA00004651"/>
    </source>
</evidence>
<dbReference type="InterPro" id="IPR050332">
    <property type="entry name" value="GPCR_2"/>
</dbReference>
<dbReference type="InterPro" id="IPR017983">
    <property type="entry name" value="GPCR_2_secretin-like_CS"/>
</dbReference>
<dbReference type="PROSITE" id="PS00649">
    <property type="entry name" value="G_PROTEIN_RECEP_F2_1"/>
    <property type="match status" value="1"/>
</dbReference>
<evidence type="ECO:0000256" key="5">
    <source>
        <dbReference type="ARBA" id="ARBA00022989"/>
    </source>
</evidence>
<feature type="transmembrane region" description="Helical" evidence="11">
    <location>
        <begin position="320"/>
        <end position="337"/>
    </location>
</feature>
<dbReference type="PANTHER" id="PTHR45620">
    <property type="entry name" value="PDF RECEPTOR-LIKE PROTEIN-RELATED"/>
    <property type="match status" value="1"/>
</dbReference>
<feature type="transmembrane region" description="Helical" evidence="11">
    <location>
        <begin position="273"/>
        <end position="299"/>
    </location>
</feature>
<protein>
    <recommendedName>
        <fullName evidence="16">Calcitonin receptor</fullName>
    </recommendedName>
</protein>
<keyword evidence="3" id="KW-1003">Cell membrane</keyword>
<keyword evidence="10" id="KW-0807">Transducer</keyword>
<evidence type="ECO:0000313" key="14">
    <source>
        <dbReference type="EMBL" id="KAJ8737246.1"/>
    </source>
</evidence>
<dbReference type="PROSITE" id="PS50227">
    <property type="entry name" value="G_PROTEIN_RECEP_F2_3"/>
    <property type="match status" value="1"/>
</dbReference>
<reference evidence="14" key="1">
    <citation type="submission" date="2023-03" db="EMBL/GenBank/DDBJ databases">
        <title>Chromosome-level genomes of two armyworms, Mythimna separata and Mythimna loreyi, provide insights into the biosynthesis and reception of sex pheromones.</title>
        <authorList>
            <person name="Zhao H."/>
        </authorList>
    </citation>
    <scope>NUCLEOTIDE SEQUENCE</scope>
    <source>
        <strain evidence="14">BeijingLab</strain>
        <tissue evidence="14">Pupa</tissue>
    </source>
</reference>
<dbReference type="InterPro" id="IPR001879">
    <property type="entry name" value="GPCR_2_extracellular_dom"/>
</dbReference>
<dbReference type="Pfam" id="PF00002">
    <property type="entry name" value="7tm_2"/>
    <property type="match status" value="1"/>
</dbReference>
<evidence type="ECO:0000256" key="4">
    <source>
        <dbReference type="ARBA" id="ARBA00022692"/>
    </source>
</evidence>
<keyword evidence="6" id="KW-0297">G-protein coupled receptor</keyword>
<dbReference type="Gene3D" id="1.20.1070.10">
    <property type="entry name" value="Rhodopsin 7-helix transmembrane proteins"/>
    <property type="match status" value="1"/>
</dbReference>
<evidence type="ECO:0000256" key="11">
    <source>
        <dbReference type="SAM" id="Phobius"/>
    </source>
</evidence>
<keyword evidence="9" id="KW-0325">Glycoprotein</keyword>
<feature type="transmembrane region" description="Helical" evidence="11">
    <location>
        <begin position="234"/>
        <end position="253"/>
    </location>
</feature>
<dbReference type="InterPro" id="IPR000832">
    <property type="entry name" value="GPCR_2_secretin-like"/>
</dbReference>
<accession>A0AAD8E0M0</accession>
<feature type="domain" description="G-protein coupled receptors family 2 profile 1" evidence="12">
    <location>
        <begin position="25"/>
        <end position="114"/>
    </location>
</feature>
<feature type="transmembrane region" description="Helical" evidence="11">
    <location>
        <begin position="159"/>
        <end position="178"/>
    </location>
</feature>
<feature type="transmembrane region" description="Helical" evidence="11">
    <location>
        <begin position="349"/>
        <end position="370"/>
    </location>
</feature>
<dbReference type="PRINTS" id="PR00249">
    <property type="entry name" value="GPCRSECRETIN"/>
</dbReference>
<dbReference type="Gene3D" id="4.10.1240.10">
    <property type="entry name" value="GPCR, family 2, extracellular hormone receptor domain"/>
    <property type="match status" value="1"/>
</dbReference>
<gene>
    <name evidence="14" type="ORF">PYW07_000517</name>
</gene>
<comment type="caution">
    <text evidence="14">The sequence shown here is derived from an EMBL/GenBank/DDBJ whole genome shotgun (WGS) entry which is preliminary data.</text>
</comment>
<keyword evidence="15" id="KW-1185">Reference proteome</keyword>
<evidence type="ECO:0000256" key="3">
    <source>
        <dbReference type="ARBA" id="ARBA00022475"/>
    </source>
</evidence>
<dbReference type="PROSITE" id="PS50261">
    <property type="entry name" value="G_PROTEIN_RECEP_F2_4"/>
    <property type="match status" value="1"/>
</dbReference>
<proteinExistence type="inferred from homology"/>
<dbReference type="SUPFAM" id="SSF111418">
    <property type="entry name" value="Hormone receptor domain"/>
    <property type="match status" value="1"/>
</dbReference>
<evidence type="ECO:0000313" key="15">
    <source>
        <dbReference type="Proteomes" id="UP001231518"/>
    </source>
</evidence>
<keyword evidence="5 11" id="KW-1133">Transmembrane helix</keyword>
<evidence type="ECO:0000256" key="8">
    <source>
        <dbReference type="ARBA" id="ARBA00023170"/>
    </source>
</evidence>
<feature type="transmembrane region" description="Helical" evidence="11">
    <location>
        <begin position="208"/>
        <end position="227"/>
    </location>
</feature>
<evidence type="ECO:0000259" key="13">
    <source>
        <dbReference type="PROSITE" id="PS50261"/>
    </source>
</evidence>
<sequence>MQNATRDADYLNDPKYKWYTAMRKKCFEENITHSTILTKNYTEDGVWCPRTFDGFACWDEAPASTVAFQPCPEFIVGFDPKRYAYKKCTSNGSWFVNPDTNKTWTNYTTCVDVDDLDFRNIVNMLYVVGYSLSVAALLISVFIFLYFRVLQCPRIRIHVHLFMAFALSNIMWIVWYRAVVNQVNVVQNNMAWCQVLHVVTNYFMLTSYVWMFCEGLHLHIALVVVFVKDELTMVWFVLLGWGAPVLIILLYATVRFFTPGATERCWMDQSDTFWIIIIPVVISLMASTVFLINVVRVLLTKLHPAATQGSAVAVRKAARAALILIPLFGLHFILLPFRPLPDSPWEKTYQVVSAILTSLQGLCVAILFCFTNHDVVVAFKTYWSRMRANNEGIPMTGATGAESLVNTRDNVV</sequence>
<feature type="domain" description="G-protein coupled receptors family 2 profile 2" evidence="13">
    <location>
        <begin position="122"/>
        <end position="372"/>
    </location>
</feature>
<dbReference type="GO" id="GO:0005886">
    <property type="term" value="C:plasma membrane"/>
    <property type="evidence" value="ECO:0007669"/>
    <property type="project" value="UniProtKB-SubCell"/>
</dbReference>